<feature type="compositionally biased region" description="Basic and acidic residues" evidence="7">
    <location>
        <begin position="754"/>
        <end position="764"/>
    </location>
</feature>
<proteinExistence type="predicted"/>
<name>A0A9P4QN44_9PLEO</name>
<feature type="compositionally biased region" description="Polar residues" evidence="7">
    <location>
        <begin position="143"/>
        <end position="154"/>
    </location>
</feature>
<evidence type="ECO:0000256" key="1">
    <source>
        <dbReference type="ARBA" id="ARBA00004123"/>
    </source>
</evidence>
<feature type="compositionally biased region" description="Basic residues" evidence="7">
    <location>
        <begin position="295"/>
        <end position="308"/>
    </location>
</feature>
<dbReference type="Proteomes" id="UP000799444">
    <property type="component" value="Unassembled WGS sequence"/>
</dbReference>
<feature type="region of interest" description="Disordered" evidence="7">
    <location>
        <begin position="748"/>
        <end position="770"/>
    </location>
</feature>
<dbReference type="InterPro" id="IPR001965">
    <property type="entry name" value="Znf_PHD"/>
</dbReference>
<sequence>MSSISDLLNHEPARDQRQPRPDTKYVATTTQDEAADALAALASLGSGQQYAPSRDLPSPTAFAHPPRRSSSFGSHVAPVEPSPPIEQPQAHSPTLDQYHHGSKSPEEQRRQSLLISSSPGPNLAPIQTLSSALHDRIHDEPQQMASHGQDTSQFVPPPSRSSDGGDNGRDDTQNREPAFVRDEPTTSQIREPHAAADTASPDAPLSQSAEARLPSPLPVIKNEPTGTPPEATPATTIMPSSERQHSVTTENMDVETLKAIEAVKQSELGLRAKKAHSAADSVTSPTDTKPALAPSKKRPAPSVIKKKGTAAPKKPAPKRRKLDPEASADRSTTPTSRNAKSAASRTKKGSQNGTPAAESSPAPDNSSQVHPSDDDGDSSSDSTLYCICRKPDNHRWMIGCDGGCDDWFHGSCVDMQQADEDLVDKFICPNCENDGRGQTTWKPMCRRDDCRKPVRLEKGKMSKYCSDECGTQFFQDQVQRTAGAKKPSAPAKKSKKKVKDSDGAEAIDDDDNEPTPLGGVIRAKDVKSLALASTNIDGFKRLGSGVLSPPQTASPTKVTFNGATNGASDPDRDLSLTAAEAMRLKALNTEKMDLKSRLEIFKDREKFVSMAREQATRLAEREKIKPKEFCGYDSRLAWSDAEFLLWRKSKAGQAAFKFGTLTPTDEQLSSIQAGEANGVNGEEKERECACLKKRCPKHPQWQKLNIQDARFEEVEIVEAIKECEKEERSVRDRARRRLAKETMAAELVGTNGNAKKEERNREGWVEVMES</sequence>
<dbReference type="Pfam" id="PF00628">
    <property type="entry name" value="PHD"/>
    <property type="match status" value="1"/>
</dbReference>
<accession>A0A9P4QN44</accession>
<feature type="region of interest" description="Disordered" evidence="7">
    <location>
        <begin position="46"/>
        <end position="253"/>
    </location>
</feature>
<comment type="subcellular location">
    <subcellularLocation>
        <location evidence="1">Nucleus</location>
    </subcellularLocation>
</comment>
<protein>
    <recommendedName>
        <fullName evidence="8">PHD-type domain-containing protein</fullName>
    </recommendedName>
</protein>
<dbReference type="GO" id="GO:0045893">
    <property type="term" value="P:positive regulation of DNA-templated transcription"/>
    <property type="evidence" value="ECO:0007669"/>
    <property type="project" value="TreeGrafter"/>
</dbReference>
<keyword evidence="3 6" id="KW-0863">Zinc-finger</keyword>
<dbReference type="InterPro" id="IPR037869">
    <property type="entry name" value="Spp1/CFP1"/>
</dbReference>
<dbReference type="CDD" id="cd16039">
    <property type="entry name" value="PHD_SPP1"/>
    <property type="match status" value="1"/>
</dbReference>
<evidence type="ECO:0000256" key="4">
    <source>
        <dbReference type="ARBA" id="ARBA00022833"/>
    </source>
</evidence>
<evidence type="ECO:0000259" key="8">
    <source>
        <dbReference type="PROSITE" id="PS50016"/>
    </source>
</evidence>
<feature type="compositionally biased region" description="Polar residues" evidence="7">
    <location>
        <begin position="549"/>
        <end position="567"/>
    </location>
</feature>
<keyword evidence="2" id="KW-0479">Metal-binding</keyword>
<dbReference type="PROSITE" id="PS01359">
    <property type="entry name" value="ZF_PHD_1"/>
    <property type="match status" value="1"/>
</dbReference>
<dbReference type="AlphaFoldDB" id="A0A9P4QN44"/>
<feature type="compositionally biased region" description="Polar residues" evidence="7">
    <location>
        <begin position="237"/>
        <end position="251"/>
    </location>
</feature>
<evidence type="ECO:0000313" key="9">
    <source>
        <dbReference type="EMBL" id="KAF2727999.1"/>
    </source>
</evidence>
<feature type="compositionally biased region" description="Basic and acidic residues" evidence="7">
    <location>
        <begin position="166"/>
        <end position="194"/>
    </location>
</feature>
<keyword evidence="4" id="KW-0862">Zinc</keyword>
<feature type="region of interest" description="Disordered" evidence="7">
    <location>
        <begin position="269"/>
        <end position="379"/>
    </location>
</feature>
<feature type="compositionally biased region" description="Polar residues" evidence="7">
    <location>
        <begin position="111"/>
        <end position="131"/>
    </location>
</feature>
<evidence type="ECO:0000256" key="5">
    <source>
        <dbReference type="ARBA" id="ARBA00023242"/>
    </source>
</evidence>
<evidence type="ECO:0000313" key="10">
    <source>
        <dbReference type="Proteomes" id="UP000799444"/>
    </source>
</evidence>
<evidence type="ECO:0000256" key="7">
    <source>
        <dbReference type="SAM" id="MobiDB-lite"/>
    </source>
</evidence>
<feature type="compositionally biased region" description="Polar residues" evidence="7">
    <location>
        <begin position="329"/>
        <end position="354"/>
    </location>
</feature>
<dbReference type="SMART" id="SM00249">
    <property type="entry name" value="PHD"/>
    <property type="match status" value="1"/>
</dbReference>
<feature type="compositionally biased region" description="Low complexity" evidence="7">
    <location>
        <begin position="482"/>
        <end position="491"/>
    </location>
</feature>
<dbReference type="PROSITE" id="PS50016">
    <property type="entry name" value="ZF_PHD_2"/>
    <property type="match status" value="1"/>
</dbReference>
<feature type="region of interest" description="Disordered" evidence="7">
    <location>
        <begin position="480"/>
        <end position="519"/>
    </location>
</feature>
<keyword evidence="5" id="KW-0539">Nucleus</keyword>
<dbReference type="Gene3D" id="3.30.40.10">
    <property type="entry name" value="Zinc/RING finger domain, C3HC4 (zinc finger)"/>
    <property type="match status" value="1"/>
</dbReference>
<dbReference type="InterPro" id="IPR011011">
    <property type="entry name" value="Znf_FYVE_PHD"/>
</dbReference>
<organism evidence="9 10">
    <name type="scientific">Polyplosphaeria fusca</name>
    <dbReference type="NCBI Taxonomy" id="682080"/>
    <lineage>
        <taxon>Eukaryota</taxon>
        <taxon>Fungi</taxon>
        <taxon>Dikarya</taxon>
        <taxon>Ascomycota</taxon>
        <taxon>Pezizomycotina</taxon>
        <taxon>Dothideomycetes</taxon>
        <taxon>Pleosporomycetidae</taxon>
        <taxon>Pleosporales</taxon>
        <taxon>Tetraplosphaeriaceae</taxon>
        <taxon>Polyplosphaeria</taxon>
    </lineage>
</organism>
<dbReference type="GO" id="GO:0048188">
    <property type="term" value="C:Set1C/COMPASS complex"/>
    <property type="evidence" value="ECO:0007669"/>
    <property type="project" value="InterPro"/>
</dbReference>
<dbReference type="SUPFAM" id="SSF57903">
    <property type="entry name" value="FYVE/PHD zinc finger"/>
    <property type="match status" value="1"/>
</dbReference>
<feature type="region of interest" description="Disordered" evidence="7">
    <location>
        <begin position="547"/>
        <end position="572"/>
    </location>
</feature>
<evidence type="ECO:0000256" key="2">
    <source>
        <dbReference type="ARBA" id="ARBA00022723"/>
    </source>
</evidence>
<evidence type="ECO:0000256" key="6">
    <source>
        <dbReference type="PROSITE-ProRule" id="PRU00146"/>
    </source>
</evidence>
<feature type="compositionally biased region" description="Basic and acidic residues" evidence="7">
    <location>
        <begin position="97"/>
        <end position="110"/>
    </location>
</feature>
<dbReference type="EMBL" id="ML996300">
    <property type="protein sequence ID" value="KAF2727999.1"/>
    <property type="molecule type" value="Genomic_DNA"/>
</dbReference>
<feature type="compositionally biased region" description="Acidic residues" evidence="7">
    <location>
        <begin position="503"/>
        <end position="513"/>
    </location>
</feature>
<dbReference type="InterPro" id="IPR019787">
    <property type="entry name" value="Znf_PHD-finger"/>
</dbReference>
<evidence type="ECO:0000256" key="3">
    <source>
        <dbReference type="ARBA" id="ARBA00022771"/>
    </source>
</evidence>
<dbReference type="PANTHER" id="PTHR46174:SF1">
    <property type="entry name" value="CXXC-TYPE ZINC FINGER PROTEIN 1"/>
    <property type="match status" value="1"/>
</dbReference>
<feature type="compositionally biased region" description="Basic and acidic residues" evidence="7">
    <location>
        <begin position="8"/>
        <end position="23"/>
    </location>
</feature>
<dbReference type="InterPro" id="IPR019786">
    <property type="entry name" value="Zinc_finger_PHD-type_CS"/>
</dbReference>
<dbReference type="OrthoDB" id="436852at2759"/>
<feature type="domain" description="PHD-type" evidence="8">
    <location>
        <begin position="383"/>
        <end position="434"/>
    </location>
</feature>
<comment type="caution">
    <text evidence="9">The sequence shown here is derived from an EMBL/GenBank/DDBJ whole genome shotgun (WGS) entry which is preliminary data.</text>
</comment>
<feature type="region of interest" description="Disordered" evidence="7">
    <location>
        <begin position="1"/>
        <end position="25"/>
    </location>
</feature>
<dbReference type="InterPro" id="IPR013083">
    <property type="entry name" value="Znf_RING/FYVE/PHD"/>
</dbReference>
<reference evidence="9" key="1">
    <citation type="journal article" date="2020" name="Stud. Mycol.">
        <title>101 Dothideomycetes genomes: a test case for predicting lifestyles and emergence of pathogens.</title>
        <authorList>
            <person name="Haridas S."/>
            <person name="Albert R."/>
            <person name="Binder M."/>
            <person name="Bloem J."/>
            <person name="Labutti K."/>
            <person name="Salamov A."/>
            <person name="Andreopoulos B."/>
            <person name="Baker S."/>
            <person name="Barry K."/>
            <person name="Bills G."/>
            <person name="Bluhm B."/>
            <person name="Cannon C."/>
            <person name="Castanera R."/>
            <person name="Culley D."/>
            <person name="Daum C."/>
            <person name="Ezra D."/>
            <person name="Gonzalez J."/>
            <person name="Henrissat B."/>
            <person name="Kuo A."/>
            <person name="Liang C."/>
            <person name="Lipzen A."/>
            <person name="Lutzoni F."/>
            <person name="Magnuson J."/>
            <person name="Mondo S."/>
            <person name="Nolan M."/>
            <person name="Ohm R."/>
            <person name="Pangilinan J."/>
            <person name="Park H.-J."/>
            <person name="Ramirez L."/>
            <person name="Alfaro M."/>
            <person name="Sun H."/>
            <person name="Tritt A."/>
            <person name="Yoshinaga Y."/>
            <person name="Zwiers L.-H."/>
            <person name="Turgeon B."/>
            <person name="Goodwin S."/>
            <person name="Spatafora J."/>
            <person name="Crous P."/>
            <person name="Grigoriev I."/>
        </authorList>
    </citation>
    <scope>NUCLEOTIDE SEQUENCE</scope>
    <source>
        <strain evidence="9">CBS 125425</strain>
    </source>
</reference>
<gene>
    <name evidence="9" type="ORF">EJ04DRAFT_516893</name>
</gene>
<dbReference type="PANTHER" id="PTHR46174">
    <property type="entry name" value="CXXC-TYPE ZINC FINGER PROTEIN 1"/>
    <property type="match status" value="1"/>
</dbReference>
<keyword evidence="10" id="KW-1185">Reference proteome</keyword>
<dbReference type="GO" id="GO:0008270">
    <property type="term" value="F:zinc ion binding"/>
    <property type="evidence" value="ECO:0007669"/>
    <property type="project" value="UniProtKB-KW"/>
</dbReference>